<dbReference type="Proteomes" id="UP001501509">
    <property type="component" value="Unassembled WGS sequence"/>
</dbReference>
<evidence type="ECO:0000313" key="2">
    <source>
        <dbReference type="Proteomes" id="UP001501509"/>
    </source>
</evidence>
<reference evidence="1 2" key="1">
    <citation type="journal article" date="2019" name="Int. J. Syst. Evol. Microbiol.">
        <title>The Global Catalogue of Microorganisms (GCM) 10K type strain sequencing project: providing services to taxonomists for standard genome sequencing and annotation.</title>
        <authorList>
            <consortium name="The Broad Institute Genomics Platform"/>
            <consortium name="The Broad Institute Genome Sequencing Center for Infectious Disease"/>
            <person name="Wu L."/>
            <person name="Ma J."/>
        </authorList>
    </citation>
    <scope>NUCLEOTIDE SEQUENCE [LARGE SCALE GENOMIC DNA]</scope>
    <source>
        <strain evidence="1 2">JCM 6833</strain>
    </source>
</reference>
<dbReference type="RefSeq" id="WP_344548043.1">
    <property type="nucleotide sequence ID" value="NZ_BAAATD010000017.1"/>
</dbReference>
<protein>
    <recommendedName>
        <fullName evidence="3">Saccharopine dehydrogenase-like C-terminal domain-containing protein</fullName>
    </recommendedName>
</protein>
<sequence length="169" mass="18198">MAEVGADEPLEYADGDWHPVEAGVPSKIAVPGEEEYVAVRSFPLPGVVMAPRHIQAGHVRSALREEVVELFLSLSADVVEGVPEIPDADARASERWLMLAQAADGRGRQVQGWVTGLDPYRLTAVIAVEGARRLAEGGAPSGARTPAEVFDPADFLKFLEPFGVTWQIK</sequence>
<name>A0ABN3QQD7_9ACTN</name>
<organism evidence="1 2">
    <name type="scientific">Actinomadura fulvescens</name>
    <dbReference type="NCBI Taxonomy" id="46160"/>
    <lineage>
        <taxon>Bacteria</taxon>
        <taxon>Bacillati</taxon>
        <taxon>Actinomycetota</taxon>
        <taxon>Actinomycetes</taxon>
        <taxon>Streptosporangiales</taxon>
        <taxon>Thermomonosporaceae</taxon>
        <taxon>Actinomadura</taxon>
    </lineage>
</organism>
<keyword evidence="2" id="KW-1185">Reference proteome</keyword>
<gene>
    <name evidence="1" type="ORF">GCM10010411_83400</name>
</gene>
<evidence type="ECO:0000313" key="1">
    <source>
        <dbReference type="EMBL" id="GAA2632434.1"/>
    </source>
</evidence>
<proteinExistence type="predicted"/>
<evidence type="ECO:0008006" key="3">
    <source>
        <dbReference type="Google" id="ProtNLM"/>
    </source>
</evidence>
<dbReference type="EMBL" id="BAAATD010000017">
    <property type="protein sequence ID" value="GAA2632434.1"/>
    <property type="molecule type" value="Genomic_DNA"/>
</dbReference>
<accession>A0ABN3QQD7</accession>
<comment type="caution">
    <text evidence="1">The sequence shown here is derived from an EMBL/GenBank/DDBJ whole genome shotgun (WGS) entry which is preliminary data.</text>
</comment>